<feature type="transmembrane region" description="Helical" evidence="1">
    <location>
        <begin position="54"/>
        <end position="73"/>
    </location>
</feature>
<protein>
    <submittedName>
        <fullName evidence="2">Uncharacterized protein</fullName>
    </submittedName>
</protein>
<reference evidence="2 3" key="1">
    <citation type="submission" date="2019-03" db="EMBL/GenBank/DDBJ databases">
        <title>The complete genome sequence of Swingsia samuiensis NBRC107927(T).</title>
        <authorList>
            <person name="Chua K.-O."/>
            <person name="Chan K.-G."/>
            <person name="See-Too W.-S."/>
        </authorList>
    </citation>
    <scope>NUCLEOTIDE SEQUENCE [LARGE SCALE GENOMIC DNA]</scope>
    <source>
        <strain evidence="2 3">AH83</strain>
    </source>
</reference>
<dbReference type="OrthoDB" id="7284487at2"/>
<feature type="transmembrane region" description="Helical" evidence="1">
    <location>
        <begin position="20"/>
        <end position="42"/>
    </location>
</feature>
<gene>
    <name evidence="2" type="ORF">E3D00_03105</name>
</gene>
<organism evidence="2 3">
    <name type="scientific">Swingsia samuiensis</name>
    <dbReference type="NCBI Taxonomy" id="1293412"/>
    <lineage>
        <taxon>Bacteria</taxon>
        <taxon>Pseudomonadati</taxon>
        <taxon>Pseudomonadota</taxon>
        <taxon>Alphaproteobacteria</taxon>
        <taxon>Acetobacterales</taxon>
        <taxon>Acetobacteraceae</taxon>
        <taxon>Swingsia</taxon>
    </lineage>
</organism>
<feature type="transmembrane region" description="Helical" evidence="1">
    <location>
        <begin position="79"/>
        <end position="97"/>
    </location>
</feature>
<dbReference type="Proteomes" id="UP000316313">
    <property type="component" value="Chromosome"/>
</dbReference>
<evidence type="ECO:0000256" key="1">
    <source>
        <dbReference type="SAM" id="Phobius"/>
    </source>
</evidence>
<evidence type="ECO:0000313" key="2">
    <source>
        <dbReference type="EMBL" id="QDH16675.1"/>
    </source>
</evidence>
<keyword evidence="3" id="KW-1185">Reference proteome</keyword>
<dbReference type="AlphaFoldDB" id="A0A4Y6UKW4"/>
<keyword evidence="1" id="KW-1133">Transmembrane helix</keyword>
<name>A0A4Y6UKW4_9PROT</name>
<proteinExistence type="predicted"/>
<dbReference type="EMBL" id="CP038141">
    <property type="protein sequence ID" value="QDH16675.1"/>
    <property type="molecule type" value="Genomic_DNA"/>
</dbReference>
<dbReference type="RefSeq" id="WP_141459860.1">
    <property type="nucleotide sequence ID" value="NZ_CP038141.1"/>
</dbReference>
<sequence>MIFSKERLGAEEENWLLKALVGLTLGALFTVGVIGSIGLLVHADPQLKTASSQLLRWLFAPLWVGMIMFSVLFQSVPRAWWGLGIMNLFIWFLYFCLRSFLL</sequence>
<evidence type="ECO:0000313" key="3">
    <source>
        <dbReference type="Proteomes" id="UP000316313"/>
    </source>
</evidence>
<keyword evidence="1" id="KW-0812">Transmembrane</keyword>
<dbReference type="KEGG" id="ssam:E3D00_03105"/>
<accession>A0A4Y6UKW4</accession>
<keyword evidence="1" id="KW-0472">Membrane</keyword>